<dbReference type="Proteomes" id="UP000028725">
    <property type="component" value="Unassembled WGS sequence"/>
</dbReference>
<dbReference type="InterPro" id="IPR016024">
    <property type="entry name" value="ARM-type_fold"/>
</dbReference>
<accession>A0A085WCK6</accession>
<proteinExistence type="predicted"/>
<dbReference type="Gene3D" id="1.25.10.10">
    <property type="entry name" value="Leucine-rich Repeat Variant"/>
    <property type="match status" value="1"/>
</dbReference>
<reference evidence="1 2" key="1">
    <citation type="submission" date="2014-04" db="EMBL/GenBank/DDBJ databases">
        <title>Genome assembly of Hyalangium minutum DSM 14724.</title>
        <authorList>
            <person name="Sharma G."/>
            <person name="Subramanian S."/>
        </authorList>
    </citation>
    <scope>NUCLEOTIDE SEQUENCE [LARGE SCALE GENOMIC DNA]</scope>
    <source>
        <strain evidence="1 2">DSM 14724</strain>
    </source>
</reference>
<dbReference type="Pfam" id="PF13646">
    <property type="entry name" value="HEAT_2"/>
    <property type="match status" value="1"/>
</dbReference>
<dbReference type="InterPro" id="IPR011989">
    <property type="entry name" value="ARM-like"/>
</dbReference>
<dbReference type="RefSeq" id="WP_044193253.1">
    <property type="nucleotide sequence ID" value="NZ_JMCB01000012.1"/>
</dbReference>
<name>A0A085WCK6_9BACT</name>
<sequence>MTEQLETLRRRARPDDLESLRRLDRALQRSGWRVAEKTPREWISEFSRCPLDRHLSIPAEAETLSTAGLAAVPPLVETLRTKELSPKHELDVRIRAHCVSTLMLIQPPPTCAIPALLETLRTRSTRLRRMTLWVLTRKLIPQPTSLATRELIACLESKHEPEVRAEAARALYTLKGPLPPEVRRAALGRLTDVDKRVRRGALRILARLPAPDPEVRTTVEEQAILDDANRLEAASTLLHFDEPRAFEFLQEEVLCAESPQATHALLLRSFLALQLIERLGARAESTLPALRRVSFHPRLEPVLQAAASSIARGRLAARMPAPSPDQLRDERAVRLLAPPPAATPDLPPDKALTHWAAGFLPYGRELCARIALAAARHVAVLWENESPLNGTPREALDVLEEWLCDPHDTMGRRVVQEGNVTPSQLCAPSAFSASWSTTFATLCVPTDEQRSEWAPYAQPLGSAEGGFLGSAVLSACRALGSRSVITWALGSSAEPSLLSEQEAAEEVRKAIVAEVLPWVCGTWDPVVDIIRLRRELLERPPASVNTGRYPP</sequence>
<protein>
    <recommendedName>
        <fullName evidence="3">HEAT repeat protein</fullName>
    </recommendedName>
</protein>
<evidence type="ECO:0000313" key="1">
    <source>
        <dbReference type="EMBL" id="KFE65419.1"/>
    </source>
</evidence>
<dbReference type="OrthoDB" id="5526252at2"/>
<evidence type="ECO:0000313" key="2">
    <source>
        <dbReference type="Proteomes" id="UP000028725"/>
    </source>
</evidence>
<gene>
    <name evidence="1" type="ORF">DB31_1535</name>
</gene>
<dbReference type="EMBL" id="JMCB01000012">
    <property type="protein sequence ID" value="KFE65419.1"/>
    <property type="molecule type" value="Genomic_DNA"/>
</dbReference>
<comment type="caution">
    <text evidence="1">The sequence shown here is derived from an EMBL/GenBank/DDBJ whole genome shotgun (WGS) entry which is preliminary data.</text>
</comment>
<organism evidence="1 2">
    <name type="scientific">Hyalangium minutum</name>
    <dbReference type="NCBI Taxonomy" id="394096"/>
    <lineage>
        <taxon>Bacteria</taxon>
        <taxon>Pseudomonadati</taxon>
        <taxon>Myxococcota</taxon>
        <taxon>Myxococcia</taxon>
        <taxon>Myxococcales</taxon>
        <taxon>Cystobacterineae</taxon>
        <taxon>Archangiaceae</taxon>
        <taxon>Hyalangium</taxon>
    </lineage>
</organism>
<dbReference type="SUPFAM" id="SSF48371">
    <property type="entry name" value="ARM repeat"/>
    <property type="match status" value="1"/>
</dbReference>
<keyword evidence="2" id="KW-1185">Reference proteome</keyword>
<dbReference type="STRING" id="394096.DB31_1535"/>
<evidence type="ECO:0008006" key="3">
    <source>
        <dbReference type="Google" id="ProtNLM"/>
    </source>
</evidence>
<dbReference type="AlphaFoldDB" id="A0A085WCK6"/>